<sequence length="283" mass="30318">MLYQFIIPTQPQRKCSSSAEAPLNVEAGDLPKSSALKPRSSTLKKNTDTSHRKSGSMGYLNEPYLDEDDGNAPIFGSIMRRLKSQKNKKRSSEGTVLPSSGLLSGRLALVGPSSHLAGMAAGLSKWQDDDPKTDITEIAAQAQSTVFRGATGVTSGTSSPNSRSPSCSLSTNSAKVPNDEIQILANTNPLSSGDPAQFATPLSTALAGTGQGGRFISPSQRRSVAISGTNNTRLFNLFKSRKKRFRSLGADKLNYLDNIDSMDFDAISNEGYLKILQDEPRKS</sequence>
<dbReference type="Proteomes" id="UP001626550">
    <property type="component" value="Unassembled WGS sequence"/>
</dbReference>
<proteinExistence type="predicted"/>
<evidence type="ECO:0000256" key="1">
    <source>
        <dbReference type="SAM" id="MobiDB-lite"/>
    </source>
</evidence>
<feature type="region of interest" description="Disordered" evidence="1">
    <location>
        <begin position="149"/>
        <end position="173"/>
    </location>
</feature>
<dbReference type="AlphaFoldDB" id="A0ABD2Q7G7"/>
<evidence type="ECO:0000313" key="3">
    <source>
        <dbReference type="Proteomes" id="UP001626550"/>
    </source>
</evidence>
<comment type="caution">
    <text evidence="2">The sequence shown here is derived from an EMBL/GenBank/DDBJ whole genome shotgun (WGS) entry which is preliminary data.</text>
</comment>
<organism evidence="2 3">
    <name type="scientific">Cichlidogyrus casuarinus</name>
    <dbReference type="NCBI Taxonomy" id="1844966"/>
    <lineage>
        <taxon>Eukaryota</taxon>
        <taxon>Metazoa</taxon>
        <taxon>Spiralia</taxon>
        <taxon>Lophotrochozoa</taxon>
        <taxon>Platyhelminthes</taxon>
        <taxon>Monogenea</taxon>
        <taxon>Monopisthocotylea</taxon>
        <taxon>Dactylogyridea</taxon>
        <taxon>Ancyrocephalidae</taxon>
        <taxon>Cichlidogyrus</taxon>
    </lineage>
</organism>
<gene>
    <name evidence="2" type="ORF">Ciccas_005851</name>
</gene>
<keyword evidence="3" id="KW-1185">Reference proteome</keyword>
<protein>
    <submittedName>
        <fullName evidence="2">Uncharacterized protein</fullName>
    </submittedName>
</protein>
<feature type="compositionally biased region" description="Low complexity" evidence="1">
    <location>
        <begin position="154"/>
        <end position="173"/>
    </location>
</feature>
<accession>A0ABD2Q7G7</accession>
<feature type="region of interest" description="Disordered" evidence="1">
    <location>
        <begin position="25"/>
        <end position="63"/>
    </location>
</feature>
<name>A0ABD2Q7G7_9PLAT</name>
<reference evidence="2 3" key="1">
    <citation type="submission" date="2024-11" db="EMBL/GenBank/DDBJ databases">
        <title>Adaptive evolution of stress response genes in parasites aligns with host niche diversity.</title>
        <authorList>
            <person name="Hahn C."/>
            <person name="Resl P."/>
        </authorList>
    </citation>
    <scope>NUCLEOTIDE SEQUENCE [LARGE SCALE GENOMIC DNA]</scope>
    <source>
        <strain evidence="2">EGGRZ-B1_66</strain>
        <tissue evidence="2">Body</tissue>
    </source>
</reference>
<dbReference type="EMBL" id="JBJKFK010000734">
    <property type="protein sequence ID" value="KAL3315515.1"/>
    <property type="molecule type" value="Genomic_DNA"/>
</dbReference>
<evidence type="ECO:0000313" key="2">
    <source>
        <dbReference type="EMBL" id="KAL3315515.1"/>
    </source>
</evidence>